<organism evidence="2 3">
    <name type="scientific">Pelagomonas calceolata</name>
    <dbReference type="NCBI Taxonomy" id="35677"/>
    <lineage>
        <taxon>Eukaryota</taxon>
        <taxon>Sar</taxon>
        <taxon>Stramenopiles</taxon>
        <taxon>Ochrophyta</taxon>
        <taxon>Pelagophyceae</taxon>
        <taxon>Pelagomonadales</taxon>
        <taxon>Pelagomonadaceae</taxon>
        <taxon>Pelagomonas</taxon>
    </lineage>
</organism>
<gene>
    <name evidence="2" type="ORF">PECAL_3P04760</name>
</gene>
<reference evidence="2" key="1">
    <citation type="submission" date="2021-11" db="EMBL/GenBank/DDBJ databases">
        <authorList>
            <consortium name="Genoscope - CEA"/>
            <person name="William W."/>
        </authorList>
    </citation>
    <scope>NUCLEOTIDE SEQUENCE</scope>
</reference>
<accession>A0A8J2SEK0</accession>
<comment type="caution">
    <text evidence="2">The sequence shown here is derived from an EMBL/GenBank/DDBJ whole genome shotgun (WGS) entry which is preliminary data.</text>
</comment>
<feature type="region of interest" description="Disordered" evidence="1">
    <location>
        <begin position="36"/>
        <end position="68"/>
    </location>
</feature>
<evidence type="ECO:0000313" key="2">
    <source>
        <dbReference type="EMBL" id="CAH0370580.1"/>
    </source>
</evidence>
<dbReference type="Proteomes" id="UP000789595">
    <property type="component" value="Unassembled WGS sequence"/>
</dbReference>
<sequence length="197" mass="21509">MPRVLVALASVGLRASSFTLATQRRQPNAFRRNMGALQSTAAPSVRHMRSLRTPSTRRRRDRVPSQAADEQELKGMIKSMAEDKTGEWIAANCLPDALFIRPSGNPFKAAEFVTFFGGDVEITEKALLKIQKLDVGADMAYATASESAKFTYKGTPNDDPSFTVSTVWKKVGGAWKLAHGHRSTATGNDMSSWDGCV</sequence>
<dbReference type="SUPFAM" id="SSF54427">
    <property type="entry name" value="NTF2-like"/>
    <property type="match status" value="1"/>
</dbReference>
<protein>
    <submittedName>
        <fullName evidence="2">Uncharacterized protein</fullName>
    </submittedName>
</protein>
<evidence type="ECO:0000313" key="3">
    <source>
        <dbReference type="Proteomes" id="UP000789595"/>
    </source>
</evidence>
<dbReference type="AlphaFoldDB" id="A0A8J2SEK0"/>
<dbReference type="InterPro" id="IPR024525">
    <property type="entry name" value="DUF3804"/>
</dbReference>
<dbReference type="Pfam" id="PF12707">
    <property type="entry name" value="DUF3804"/>
    <property type="match status" value="1"/>
</dbReference>
<dbReference type="Gene3D" id="3.10.450.50">
    <property type="match status" value="1"/>
</dbReference>
<name>A0A8J2SEK0_9STRA</name>
<evidence type="ECO:0000256" key="1">
    <source>
        <dbReference type="SAM" id="MobiDB-lite"/>
    </source>
</evidence>
<proteinExistence type="predicted"/>
<feature type="compositionally biased region" description="Basic residues" evidence="1">
    <location>
        <begin position="46"/>
        <end position="61"/>
    </location>
</feature>
<dbReference type="EMBL" id="CAKKNE010000003">
    <property type="protein sequence ID" value="CAH0370580.1"/>
    <property type="molecule type" value="Genomic_DNA"/>
</dbReference>
<dbReference type="InterPro" id="IPR032710">
    <property type="entry name" value="NTF2-like_dom_sf"/>
</dbReference>
<keyword evidence="3" id="KW-1185">Reference proteome</keyword>